<sequence length="132" mass="14006">MTSPADELRTAAEKLRKLASDATPAPWTWNRWHSDTCPTGCDDPSCFLLIVGSPYGPVGDADVDRDVFAVERSVQERGESDAAFIAAMDPTVGLALADWLDTAAANAAVLTWPNDFIERALAVARAINGGAS</sequence>
<dbReference type="RefSeq" id="WP_249585905.1">
    <property type="nucleotide sequence ID" value="NZ_BAAAQL010000002.1"/>
</dbReference>
<name>A0ABY4PM84_9ACTN</name>
<reference evidence="1 2" key="1">
    <citation type="submission" date="2022-05" db="EMBL/GenBank/DDBJ databases">
        <authorList>
            <person name="Zhou X."/>
            <person name="Li K."/>
            <person name="Man Y."/>
        </authorList>
    </citation>
    <scope>NUCLEOTIDE SEQUENCE [LARGE SCALE GENOMIC DNA]</scope>
    <source>
        <strain evidence="1 2">MS405</strain>
    </source>
</reference>
<evidence type="ECO:0000313" key="1">
    <source>
        <dbReference type="EMBL" id="UQT54409.1"/>
    </source>
</evidence>
<dbReference type="EMBL" id="CP097289">
    <property type="protein sequence ID" value="UQT54409.1"/>
    <property type="molecule type" value="Genomic_DNA"/>
</dbReference>
<protein>
    <submittedName>
        <fullName evidence="1">Uncharacterized protein</fullName>
    </submittedName>
</protein>
<evidence type="ECO:0000313" key="2">
    <source>
        <dbReference type="Proteomes" id="UP000829992"/>
    </source>
</evidence>
<proteinExistence type="predicted"/>
<keyword evidence="2" id="KW-1185">Reference proteome</keyword>
<accession>A0ABY4PM84</accession>
<gene>
    <name evidence="1" type="ORF">M4V62_04505</name>
</gene>
<dbReference type="Proteomes" id="UP000829992">
    <property type="component" value="Chromosome"/>
</dbReference>
<organism evidence="1 2">
    <name type="scientific">Streptomyces durmitorensis</name>
    <dbReference type="NCBI Taxonomy" id="319947"/>
    <lineage>
        <taxon>Bacteria</taxon>
        <taxon>Bacillati</taxon>
        <taxon>Actinomycetota</taxon>
        <taxon>Actinomycetes</taxon>
        <taxon>Kitasatosporales</taxon>
        <taxon>Streptomycetaceae</taxon>
        <taxon>Streptomyces</taxon>
    </lineage>
</organism>